<protein>
    <recommendedName>
        <fullName evidence="7">PRA1 family protein</fullName>
    </recommendedName>
</protein>
<evidence type="ECO:0000256" key="1">
    <source>
        <dbReference type="ARBA" id="ARBA00002501"/>
    </source>
</evidence>
<gene>
    <name evidence="8" type="ORF">C2S53_017640</name>
</gene>
<feature type="transmembrane region" description="Helical" evidence="7">
    <location>
        <begin position="137"/>
        <end position="155"/>
    </location>
</feature>
<comment type="function">
    <text evidence="1 7">May be involved in both secretory and endocytic intracellular trafficking in the endosomal/prevacuolar compartments.</text>
</comment>
<dbReference type="GO" id="GO:0005794">
    <property type="term" value="C:Golgi apparatus"/>
    <property type="evidence" value="ECO:0007669"/>
    <property type="project" value="TreeGrafter"/>
</dbReference>
<evidence type="ECO:0000256" key="2">
    <source>
        <dbReference type="ARBA" id="ARBA00004141"/>
    </source>
</evidence>
<keyword evidence="5 7" id="KW-1133">Transmembrane helix</keyword>
<dbReference type="GO" id="GO:0016020">
    <property type="term" value="C:membrane"/>
    <property type="evidence" value="ECO:0007669"/>
    <property type="project" value="UniProtKB-SubCell"/>
</dbReference>
<dbReference type="Pfam" id="PF03208">
    <property type="entry name" value="PRA1"/>
    <property type="match status" value="1"/>
</dbReference>
<evidence type="ECO:0000256" key="5">
    <source>
        <dbReference type="ARBA" id="ARBA00022989"/>
    </source>
</evidence>
<dbReference type="EMBL" id="SDAM02002666">
    <property type="protein sequence ID" value="KAH6821106.1"/>
    <property type="molecule type" value="Genomic_DNA"/>
</dbReference>
<dbReference type="PANTHER" id="PTHR19317:SF2">
    <property type="entry name" value="PRA1 FAMILY PROTEIN F2"/>
    <property type="match status" value="1"/>
</dbReference>
<dbReference type="AlphaFoldDB" id="A0AAD4IU00"/>
<evidence type="ECO:0000313" key="9">
    <source>
        <dbReference type="Proteomes" id="UP001190926"/>
    </source>
</evidence>
<proteinExistence type="inferred from homology"/>
<dbReference type="PANTHER" id="PTHR19317">
    <property type="entry name" value="PRENYLATED RAB ACCEPTOR 1-RELATED"/>
    <property type="match status" value="1"/>
</dbReference>
<evidence type="ECO:0000256" key="6">
    <source>
        <dbReference type="ARBA" id="ARBA00023136"/>
    </source>
</evidence>
<organism evidence="8 9">
    <name type="scientific">Perilla frutescens var. hirtella</name>
    <name type="common">Perilla citriodora</name>
    <name type="synonym">Perilla setoyensis</name>
    <dbReference type="NCBI Taxonomy" id="608512"/>
    <lineage>
        <taxon>Eukaryota</taxon>
        <taxon>Viridiplantae</taxon>
        <taxon>Streptophyta</taxon>
        <taxon>Embryophyta</taxon>
        <taxon>Tracheophyta</taxon>
        <taxon>Spermatophyta</taxon>
        <taxon>Magnoliopsida</taxon>
        <taxon>eudicotyledons</taxon>
        <taxon>Gunneridae</taxon>
        <taxon>Pentapetalae</taxon>
        <taxon>asterids</taxon>
        <taxon>lamiids</taxon>
        <taxon>Lamiales</taxon>
        <taxon>Lamiaceae</taxon>
        <taxon>Nepetoideae</taxon>
        <taxon>Elsholtzieae</taxon>
        <taxon>Perilla</taxon>
    </lineage>
</organism>
<dbReference type="InterPro" id="IPR004895">
    <property type="entry name" value="Prenylated_rab_accept_PRA1"/>
</dbReference>
<comment type="similarity">
    <text evidence="3 7">Belongs to the PRA1 family.</text>
</comment>
<name>A0AAD4IU00_PERFH</name>
<comment type="caution">
    <text evidence="8">The sequence shown here is derived from an EMBL/GenBank/DDBJ whole genome shotgun (WGS) entry which is preliminary data.</text>
</comment>
<dbReference type="GO" id="GO:0016192">
    <property type="term" value="P:vesicle-mediated transport"/>
    <property type="evidence" value="ECO:0007669"/>
    <property type="project" value="TreeGrafter"/>
</dbReference>
<feature type="transmembrane region" description="Helical" evidence="7">
    <location>
        <begin position="109"/>
        <end position="131"/>
    </location>
</feature>
<keyword evidence="4 7" id="KW-0812">Transmembrane</keyword>
<reference evidence="8 9" key="1">
    <citation type="journal article" date="2021" name="Nat. Commun.">
        <title>Incipient diploidization of the medicinal plant Perilla within 10,000 years.</title>
        <authorList>
            <person name="Zhang Y."/>
            <person name="Shen Q."/>
            <person name="Leng L."/>
            <person name="Zhang D."/>
            <person name="Chen S."/>
            <person name="Shi Y."/>
            <person name="Ning Z."/>
            <person name="Chen S."/>
        </authorList>
    </citation>
    <scope>NUCLEOTIDE SEQUENCE [LARGE SCALE GENOMIC DNA]</scope>
    <source>
        <strain evidence="9">cv. PC099</strain>
    </source>
</reference>
<evidence type="ECO:0000256" key="7">
    <source>
        <dbReference type="RuleBase" id="RU363107"/>
    </source>
</evidence>
<dbReference type="GO" id="GO:0005783">
    <property type="term" value="C:endoplasmic reticulum"/>
    <property type="evidence" value="ECO:0007669"/>
    <property type="project" value="UniProtKB-ARBA"/>
</dbReference>
<accession>A0AAD4IU00</accession>
<keyword evidence="6 7" id="KW-0472">Membrane</keyword>
<evidence type="ECO:0000256" key="4">
    <source>
        <dbReference type="ARBA" id="ARBA00022692"/>
    </source>
</evidence>
<keyword evidence="7" id="KW-0813">Transport</keyword>
<comment type="subcellular location">
    <subcellularLocation>
        <location evidence="2 7">Membrane</location>
        <topology evidence="2 7">Multi-pass membrane protein</topology>
    </subcellularLocation>
</comment>
<evidence type="ECO:0000256" key="3">
    <source>
        <dbReference type="ARBA" id="ARBA00006483"/>
    </source>
</evidence>
<evidence type="ECO:0000313" key="8">
    <source>
        <dbReference type="EMBL" id="KAH6821106.1"/>
    </source>
</evidence>
<sequence length="237" mass="25344">MPKFILVAAHAPPLHHCPRSLICTALQFRPNSLSPPPSTAATTIQLSGARMTTYGTIPTSSPPAVNLDYVSVARERLHAGLAARRPWRQMFDVRCFELPKSAAEVAARFGANAAYFLTNYAIAALTILLLSLLWHPISLMVFIATMAAWLYLYFMRGAPLVVAGRTIDDRTVLIALSAATIAVLLLTEAAGNIVAALMVAMAVVLIHGAVRITDDLVLDATETGGLLRSTGSQSSSF</sequence>
<keyword evidence="9" id="KW-1185">Reference proteome</keyword>
<feature type="transmembrane region" description="Helical" evidence="7">
    <location>
        <begin position="193"/>
        <end position="210"/>
    </location>
</feature>
<dbReference type="Proteomes" id="UP001190926">
    <property type="component" value="Unassembled WGS sequence"/>
</dbReference>